<evidence type="ECO:0000256" key="10">
    <source>
        <dbReference type="SAM" id="SignalP"/>
    </source>
</evidence>
<evidence type="ECO:0000256" key="4">
    <source>
        <dbReference type="ARBA" id="ARBA00022622"/>
    </source>
</evidence>
<feature type="chain" id="PRO_5013380341" evidence="10">
    <location>
        <begin position="22"/>
        <end position="522"/>
    </location>
</feature>
<evidence type="ECO:0000256" key="7">
    <source>
        <dbReference type="ARBA" id="ARBA00023180"/>
    </source>
</evidence>
<feature type="domain" description="Trypanosome variant surface glycoprotein B-type N-terminal" evidence="12">
    <location>
        <begin position="11"/>
        <end position="366"/>
    </location>
</feature>
<sequence length="522" mass="56035">MLLASSLAVTLISISSQLAEANIVTGANAAPFAALCRLIQIQSTGAPADEKPADIAALIAELAAINMSLSDPKWQAKFVKAGGEQVSWDDGENKDKNTQQQWATDWPSWAAAKQAIKKGSDIADKLTKNNLSKLKGFHRKIARLKIEQALEKAKKLQESTTQAAAGLTETTKTAVDKDLNQAIYVEDNGLGGFGTDGAVHSDYKTVTKCGADGIAQNKATVAYEMMCLCLEDGANSDAKPCTAKEATGNWNGANTGLAAAFEKVKKLCHNTKKATVTSENIRNALDHVHSLIKIVNNAGYLGHYENTGCTGASNAGICVKYATKITDSADEFHSLHFVQKMEDAAKKLQQRQAALDTIRAAHNAIAAELAAAWLFAKEQQVKEQQSQVAASSPSHPSKPATEAVEVQKKECEAIEKDTDCDAKPYCTYTKDSADDKKCKFNSTKAKDKGVPVTQSQTTGGSTTPSDRCRKHTKKEECEAENKNVKAGEKSACGWIEEKGKDFSILANKQFALMVSALVVLLF</sequence>
<comment type="function">
    <text evidence="1">VSG forms a coat on the surface of the parasite. The trypanosome evades the immune response of the host by expressing a series of antigenically distinct VSGs from an estimated 1000 VSG genes.</text>
</comment>
<evidence type="ECO:0000256" key="2">
    <source>
        <dbReference type="ARBA" id="ARBA00004609"/>
    </source>
</evidence>
<dbReference type="GO" id="GO:0098552">
    <property type="term" value="C:side of membrane"/>
    <property type="evidence" value="ECO:0007669"/>
    <property type="project" value="UniProtKB-KW"/>
</dbReference>
<name>A0A1J0R9L8_9TRYP</name>
<dbReference type="Pfam" id="PF10659">
    <property type="entry name" value="Trypan_glycop_C"/>
    <property type="match status" value="1"/>
</dbReference>
<evidence type="ECO:0000256" key="8">
    <source>
        <dbReference type="ARBA" id="ARBA00023288"/>
    </source>
</evidence>
<evidence type="ECO:0000313" key="13">
    <source>
        <dbReference type="EMBL" id="APD74613.1"/>
    </source>
</evidence>
<feature type="compositionally biased region" description="Low complexity" evidence="9">
    <location>
        <begin position="453"/>
        <end position="463"/>
    </location>
</feature>
<evidence type="ECO:0000256" key="3">
    <source>
        <dbReference type="ARBA" id="ARBA00022475"/>
    </source>
</evidence>
<keyword evidence="7" id="KW-0325">Glycoprotein</keyword>
<evidence type="ECO:0000259" key="12">
    <source>
        <dbReference type="Pfam" id="PF13206"/>
    </source>
</evidence>
<feature type="region of interest" description="Disordered" evidence="9">
    <location>
        <begin position="449"/>
        <end position="469"/>
    </location>
</feature>
<feature type="domain" description="Trypanosome variant surface glycoprotein C-terminal" evidence="11">
    <location>
        <begin position="411"/>
        <end position="521"/>
    </location>
</feature>
<proteinExistence type="predicted"/>
<dbReference type="AlphaFoldDB" id="A0A1J0R9L8"/>
<organism evidence="13">
    <name type="scientific">Trypanosoma brucei</name>
    <dbReference type="NCBI Taxonomy" id="5691"/>
    <lineage>
        <taxon>Eukaryota</taxon>
        <taxon>Discoba</taxon>
        <taxon>Euglenozoa</taxon>
        <taxon>Kinetoplastea</taxon>
        <taxon>Metakinetoplastina</taxon>
        <taxon>Trypanosomatida</taxon>
        <taxon>Trypanosomatidae</taxon>
        <taxon>Trypanosoma</taxon>
    </lineage>
</organism>
<keyword evidence="3" id="KW-1003">Cell membrane</keyword>
<dbReference type="VEuPathDB" id="TriTrypDB:Tb927.3.440"/>
<protein>
    <submittedName>
        <fullName evidence="13">Variant surface glycoprotein 1125.4081</fullName>
    </submittedName>
</protein>
<keyword evidence="8" id="KW-0449">Lipoprotein</keyword>
<dbReference type="VEuPathDB" id="TriTrypDB:Tb1125.3.440"/>
<accession>A0A1J0R9L8</accession>
<evidence type="ECO:0000256" key="9">
    <source>
        <dbReference type="SAM" id="MobiDB-lite"/>
    </source>
</evidence>
<dbReference type="InterPro" id="IPR025932">
    <property type="entry name" value="Trypano_VSG_B_N_dom"/>
</dbReference>
<evidence type="ECO:0000256" key="1">
    <source>
        <dbReference type="ARBA" id="ARBA00002523"/>
    </source>
</evidence>
<evidence type="ECO:0000259" key="11">
    <source>
        <dbReference type="Pfam" id="PF10659"/>
    </source>
</evidence>
<evidence type="ECO:0000256" key="5">
    <source>
        <dbReference type="ARBA" id="ARBA00022729"/>
    </source>
</evidence>
<keyword evidence="4" id="KW-0336">GPI-anchor</keyword>
<dbReference type="InterPro" id="IPR019609">
    <property type="entry name" value="Variant_surf_glycoprt_trypan_C"/>
</dbReference>
<comment type="subcellular location">
    <subcellularLocation>
        <location evidence="2">Cell membrane</location>
        <topology evidence="2">Lipid-anchor</topology>
        <topology evidence="2">GPI-anchor</topology>
    </subcellularLocation>
</comment>
<dbReference type="VEuPathDB" id="TriTrypDB:Tb427_000389100"/>
<reference evidence="13" key="1">
    <citation type="submission" date="2016-08" db="EMBL/GenBank/DDBJ databases">
        <title>VSG repertoire of Trypanosoma brucei EATRO 1125.</title>
        <authorList>
            <person name="Cross G.A."/>
        </authorList>
    </citation>
    <scope>NUCLEOTIDE SEQUENCE</scope>
    <source>
        <strain evidence="13">EATRO 1125</strain>
    </source>
</reference>
<dbReference type="Gene3D" id="3.30.1680.30">
    <property type="match status" value="1"/>
</dbReference>
<feature type="signal peptide" evidence="10">
    <location>
        <begin position="1"/>
        <end position="21"/>
    </location>
</feature>
<keyword evidence="5 10" id="KW-0732">Signal</keyword>
<keyword evidence="6" id="KW-0472">Membrane</keyword>
<dbReference type="GO" id="GO:0005886">
    <property type="term" value="C:plasma membrane"/>
    <property type="evidence" value="ECO:0007669"/>
    <property type="project" value="UniProtKB-SubCell"/>
</dbReference>
<dbReference type="Pfam" id="PF13206">
    <property type="entry name" value="VSG_B"/>
    <property type="match status" value="1"/>
</dbReference>
<dbReference type="EMBL" id="KX700657">
    <property type="protein sequence ID" value="APD74613.1"/>
    <property type="molecule type" value="Genomic_DNA"/>
</dbReference>
<evidence type="ECO:0000256" key="6">
    <source>
        <dbReference type="ARBA" id="ARBA00023136"/>
    </source>
</evidence>